<dbReference type="InterPro" id="IPR036322">
    <property type="entry name" value="WD40_repeat_dom_sf"/>
</dbReference>
<comment type="caution">
    <text evidence="5">The sequence shown here is derived from an EMBL/GenBank/DDBJ whole genome shotgun (WGS) entry which is preliminary data.</text>
</comment>
<dbReference type="SMART" id="SM00320">
    <property type="entry name" value="WD40"/>
    <property type="match status" value="7"/>
</dbReference>
<feature type="repeat" description="WD" evidence="3">
    <location>
        <begin position="228"/>
        <end position="259"/>
    </location>
</feature>
<feature type="repeat" description="WD" evidence="3">
    <location>
        <begin position="65"/>
        <end position="104"/>
    </location>
</feature>
<dbReference type="InterPro" id="IPR019775">
    <property type="entry name" value="WD40_repeat_CS"/>
</dbReference>
<evidence type="ECO:0000313" key="5">
    <source>
        <dbReference type="EMBL" id="KAK5201282.1"/>
    </source>
</evidence>
<dbReference type="InterPro" id="IPR020472">
    <property type="entry name" value="WD40_PAC1"/>
</dbReference>
<dbReference type="Proteomes" id="UP001357485">
    <property type="component" value="Unassembled WGS sequence"/>
</dbReference>
<dbReference type="PROSITE" id="PS50082">
    <property type="entry name" value="WD_REPEATS_2"/>
    <property type="match status" value="5"/>
</dbReference>
<dbReference type="PRINTS" id="PR00320">
    <property type="entry name" value="GPROTEINBRPT"/>
</dbReference>
<accession>A0ABR0LP15</accession>
<dbReference type="PANTHER" id="PTHR22847:SF745">
    <property type="entry name" value="F-BOX_WD REPEAT-CONTAINING PROTEIN 7"/>
    <property type="match status" value="1"/>
</dbReference>
<dbReference type="CDD" id="cd00200">
    <property type="entry name" value="WD40"/>
    <property type="match status" value="1"/>
</dbReference>
<reference evidence="5 6" key="1">
    <citation type="submission" date="2023-08" db="EMBL/GenBank/DDBJ databases">
        <title>Black Yeasts Isolated from many extreme environments.</title>
        <authorList>
            <person name="Coleine C."/>
            <person name="Stajich J.E."/>
            <person name="Selbmann L."/>
        </authorList>
    </citation>
    <scope>NUCLEOTIDE SEQUENCE [LARGE SCALE GENOMIC DNA]</scope>
    <source>
        <strain evidence="5 6">CCFEE 536</strain>
    </source>
</reference>
<feature type="region of interest" description="Disordered" evidence="4">
    <location>
        <begin position="21"/>
        <end position="41"/>
    </location>
</feature>
<feature type="repeat" description="WD" evidence="3">
    <location>
        <begin position="148"/>
        <end position="187"/>
    </location>
</feature>
<name>A0ABR0LP15_9PEZI</name>
<evidence type="ECO:0000256" key="4">
    <source>
        <dbReference type="SAM" id="MobiDB-lite"/>
    </source>
</evidence>
<dbReference type="Pfam" id="PF00400">
    <property type="entry name" value="WD40"/>
    <property type="match status" value="5"/>
</dbReference>
<dbReference type="SUPFAM" id="SSF50978">
    <property type="entry name" value="WD40 repeat-like"/>
    <property type="match status" value="1"/>
</dbReference>
<evidence type="ECO:0000256" key="2">
    <source>
        <dbReference type="ARBA" id="ARBA00022737"/>
    </source>
</evidence>
<evidence type="ECO:0000313" key="6">
    <source>
        <dbReference type="Proteomes" id="UP001357485"/>
    </source>
</evidence>
<evidence type="ECO:0008006" key="7">
    <source>
        <dbReference type="Google" id="ProtNLM"/>
    </source>
</evidence>
<dbReference type="InterPro" id="IPR015943">
    <property type="entry name" value="WD40/YVTN_repeat-like_dom_sf"/>
</dbReference>
<sequence>MSRHVWREVFLARYLKKPAVSPPPPQIGGKGIGKRRPEQDWQRMHKARKIIDRNWNAGDGKAIYMAGHTDSVYCVQFDEEKIITGSRDRTIRVWDINTYKCLRVIGGPATRPVPGPKELKAVEPPFLHHVEPSVNGTPAGDSIFHVPSDYHSASILCLQYDDEIMVTGSSDSTLIVWDIKTYEPIKRLVKHASGVLDVAFDDNYIVSCSKDSTITIWDRKTLEPKQVLHGHKGPVNAVQLRGNLLVSASGDGIAKLWNLGNGTGPAHPVREFNSKDRGLAAVEFSEDANYVLAGGNDHITYKFDTNTGAEVHTYLGHTNLVRSLYLDAHNNRVISGSYDLSLRVYDYADDPAQGQRGGREIAVFPEWTTSWMLAAKSDYRRIVSTSQDGRILMIDFGLDVDGAEMLEGRCS</sequence>
<evidence type="ECO:0000256" key="1">
    <source>
        <dbReference type="ARBA" id="ARBA00022574"/>
    </source>
</evidence>
<dbReference type="PANTHER" id="PTHR22847">
    <property type="entry name" value="WD40 REPEAT PROTEIN"/>
    <property type="match status" value="1"/>
</dbReference>
<keyword evidence="2" id="KW-0677">Repeat</keyword>
<proteinExistence type="predicted"/>
<dbReference type="InterPro" id="IPR001680">
    <property type="entry name" value="WD40_rpt"/>
</dbReference>
<keyword evidence="1 3" id="KW-0853">WD repeat</keyword>
<dbReference type="PROSITE" id="PS00678">
    <property type="entry name" value="WD_REPEATS_1"/>
    <property type="match status" value="3"/>
</dbReference>
<feature type="repeat" description="WD" evidence="3">
    <location>
        <begin position="188"/>
        <end position="227"/>
    </location>
</feature>
<dbReference type="Gene3D" id="2.130.10.10">
    <property type="entry name" value="YVTN repeat-like/Quinoprotein amine dehydrogenase"/>
    <property type="match status" value="2"/>
</dbReference>
<evidence type="ECO:0000256" key="3">
    <source>
        <dbReference type="PROSITE-ProRule" id="PRU00221"/>
    </source>
</evidence>
<dbReference type="PROSITE" id="PS50294">
    <property type="entry name" value="WD_REPEATS_REGION"/>
    <property type="match status" value="4"/>
</dbReference>
<keyword evidence="6" id="KW-1185">Reference proteome</keyword>
<protein>
    <recommendedName>
        <fullName evidence="7">WD40 repeat-like protein</fullName>
    </recommendedName>
</protein>
<organism evidence="5 6">
    <name type="scientific">Cryomyces antarcticus</name>
    <dbReference type="NCBI Taxonomy" id="329879"/>
    <lineage>
        <taxon>Eukaryota</taxon>
        <taxon>Fungi</taxon>
        <taxon>Dikarya</taxon>
        <taxon>Ascomycota</taxon>
        <taxon>Pezizomycotina</taxon>
        <taxon>Dothideomycetes</taxon>
        <taxon>Dothideomycetes incertae sedis</taxon>
        <taxon>Cryomyces</taxon>
    </lineage>
</organism>
<feature type="repeat" description="WD" evidence="3">
    <location>
        <begin position="314"/>
        <end position="346"/>
    </location>
</feature>
<gene>
    <name evidence="5" type="ORF">LTR16_003241</name>
</gene>
<dbReference type="EMBL" id="JAVRRA010016732">
    <property type="protein sequence ID" value="KAK5201282.1"/>
    <property type="molecule type" value="Genomic_DNA"/>
</dbReference>